<gene>
    <name evidence="1" type="ORF">CKO28_07205</name>
</gene>
<accession>A0ABS1DD31</accession>
<keyword evidence="2" id="KW-1185">Reference proteome</keyword>
<proteinExistence type="predicted"/>
<dbReference type="RefSeq" id="WP_200339982.1">
    <property type="nucleotide sequence ID" value="NZ_NRRL01000012.1"/>
</dbReference>
<name>A0ABS1DD31_9PROT</name>
<evidence type="ECO:0000313" key="1">
    <source>
        <dbReference type="EMBL" id="MBK1667821.1"/>
    </source>
</evidence>
<dbReference type="EMBL" id="NRRL01000012">
    <property type="protein sequence ID" value="MBK1667821.1"/>
    <property type="molecule type" value="Genomic_DNA"/>
</dbReference>
<sequence length="144" mass="15667">MSAISQSDVEALDAEWRQQRESQKRPLIAQVVGAPLSTFLLRQQVDAGGQFIEVFVMDVRGLNAGISSVTSDYWQGDEAKFQKTFGVGPEAVHFSEVETKDATGHRAQQISVTVTDPETGEKLGAITAEVNLDIAALYARSAQR</sequence>
<evidence type="ECO:0000313" key="2">
    <source>
        <dbReference type="Proteomes" id="UP001296873"/>
    </source>
</evidence>
<comment type="caution">
    <text evidence="1">The sequence shown here is derived from an EMBL/GenBank/DDBJ whole genome shotgun (WGS) entry which is preliminary data.</text>
</comment>
<reference evidence="1 2" key="1">
    <citation type="journal article" date="2020" name="Microorganisms">
        <title>Osmotic Adaptation and Compatible Solute Biosynthesis of Phototrophic Bacteria as Revealed from Genome Analyses.</title>
        <authorList>
            <person name="Imhoff J.F."/>
            <person name="Rahn T."/>
            <person name="Kunzel S."/>
            <person name="Keller A."/>
            <person name="Neulinger S.C."/>
        </authorList>
    </citation>
    <scope>NUCLEOTIDE SEQUENCE [LARGE SCALE GENOMIC DNA]</scope>
    <source>
        <strain evidence="1 2">DSM 9895</strain>
    </source>
</reference>
<protein>
    <submittedName>
        <fullName evidence="1">Uncharacterized protein</fullName>
    </submittedName>
</protein>
<dbReference type="Proteomes" id="UP001296873">
    <property type="component" value="Unassembled WGS sequence"/>
</dbReference>
<organism evidence="1 2">
    <name type="scientific">Rhodovibrio sodomensis</name>
    <dbReference type="NCBI Taxonomy" id="1088"/>
    <lineage>
        <taxon>Bacteria</taxon>
        <taxon>Pseudomonadati</taxon>
        <taxon>Pseudomonadota</taxon>
        <taxon>Alphaproteobacteria</taxon>
        <taxon>Rhodospirillales</taxon>
        <taxon>Rhodovibrionaceae</taxon>
        <taxon>Rhodovibrio</taxon>
    </lineage>
</organism>